<protein>
    <submittedName>
        <fullName evidence="1">Uncharacterized protein</fullName>
    </submittedName>
</protein>
<dbReference type="Proteomes" id="UP001145022">
    <property type="component" value="Unassembled WGS sequence"/>
</dbReference>
<accession>A0ABQ5PNT9</accession>
<name>A0ABQ5PNT9_9PSED</name>
<organism evidence="1 2">
    <name type="scientific">Pseudomonas atacamensis</name>
    <dbReference type="NCBI Taxonomy" id="2565368"/>
    <lineage>
        <taxon>Bacteria</taxon>
        <taxon>Pseudomonadati</taxon>
        <taxon>Pseudomonadota</taxon>
        <taxon>Gammaproteobacteria</taxon>
        <taxon>Pseudomonadales</taxon>
        <taxon>Pseudomonadaceae</taxon>
        <taxon>Pseudomonas</taxon>
    </lineage>
</organism>
<proteinExistence type="predicted"/>
<dbReference type="EMBL" id="BSCQ01000044">
    <property type="protein sequence ID" value="GLH45067.1"/>
    <property type="molecule type" value="Genomic_DNA"/>
</dbReference>
<reference evidence="1" key="1">
    <citation type="journal article" date="2021" name="Sci. Rep.">
        <title>An efficient direct screening system for microorganisms that activate plant immune responses based on plant-microbe interactions using cultured plant cells.</title>
        <authorList>
            <person name="Kurokawa M."/>
            <person name="Nakano M."/>
            <person name="Kitahata N."/>
            <person name="Kuchitsu K."/>
            <person name="Furuya T."/>
        </authorList>
    </citation>
    <scope>NUCLEOTIDE SEQUENCE</scope>
    <source>
        <strain evidence="1">RS3R-1</strain>
    </source>
</reference>
<sequence length="142" mass="15143">MIGQEELFEHVDLQHAETAAEIDLLLRGDLLIAKDHDVVIQVRAVNPREVLIIDRPAQVEANDLGADGTAEGANFENLWRGSCGAFGGSSGGHQSSPTHGALTDALVDQTLTLDCVSVQVVRRADWSAGTQGDDFIAIRIGN</sequence>
<reference evidence="1" key="3">
    <citation type="journal article" date="2023" name="J. Biotechnol.">
        <title>Draft Genome Sequences of Endophytic Pseudomonas Strains, Isolated from the Interior of Brassicaceae Plants.</title>
        <authorList>
            <person name="Kaneko H."/>
            <person name="Furuya T."/>
        </authorList>
    </citation>
    <scope>NUCLEOTIDE SEQUENCE</scope>
    <source>
        <strain evidence="1">RS3R-1</strain>
    </source>
</reference>
<evidence type="ECO:0000313" key="1">
    <source>
        <dbReference type="EMBL" id="GLH45067.1"/>
    </source>
</evidence>
<evidence type="ECO:0000313" key="2">
    <source>
        <dbReference type="Proteomes" id="UP001145022"/>
    </source>
</evidence>
<comment type="caution">
    <text evidence="1">The sequence shown here is derived from an EMBL/GenBank/DDBJ whole genome shotgun (WGS) entry which is preliminary data.</text>
</comment>
<keyword evidence="2" id="KW-1185">Reference proteome</keyword>
<reference evidence="1" key="2">
    <citation type="submission" date="2022-11" db="EMBL/GenBank/DDBJ databases">
        <title>Draft genome sequencing of Pseudomonas atacamensis RS3R1.</title>
        <authorList>
            <person name="Furuya T."/>
            <person name="Kaneko H."/>
        </authorList>
    </citation>
    <scope>NUCLEOTIDE SEQUENCE</scope>
    <source>
        <strain evidence="1">RS3R-1</strain>
    </source>
</reference>
<gene>
    <name evidence="1" type="ORF">RS3R1_41550</name>
</gene>